<dbReference type="EMBL" id="JANPWB010000012">
    <property type="protein sequence ID" value="KAJ1114062.1"/>
    <property type="molecule type" value="Genomic_DNA"/>
</dbReference>
<comment type="caution">
    <text evidence="1">The sequence shown here is derived from an EMBL/GenBank/DDBJ whole genome shotgun (WGS) entry which is preliminary data.</text>
</comment>
<protein>
    <submittedName>
        <fullName evidence="1">Uncharacterized protein</fullName>
    </submittedName>
</protein>
<evidence type="ECO:0000313" key="1">
    <source>
        <dbReference type="EMBL" id="KAJ1114062.1"/>
    </source>
</evidence>
<gene>
    <name evidence="1" type="ORF">NDU88_002301</name>
</gene>
<evidence type="ECO:0000313" key="2">
    <source>
        <dbReference type="Proteomes" id="UP001066276"/>
    </source>
</evidence>
<dbReference type="AlphaFoldDB" id="A0AAV7NHK6"/>
<name>A0AAV7NHK6_PLEWA</name>
<dbReference type="Proteomes" id="UP001066276">
    <property type="component" value="Chromosome 8"/>
</dbReference>
<sequence>MMVWVAEGVFVDDEILVDGIDAEMKVIVDDVVIDTSIVDMTVATVDIDNVSLNSEVIIDKRCKALLGFFFNSSGDDREG</sequence>
<accession>A0AAV7NHK6</accession>
<proteinExistence type="predicted"/>
<reference evidence="1" key="1">
    <citation type="journal article" date="2022" name="bioRxiv">
        <title>Sequencing and chromosome-scale assembly of the giantPleurodeles waltlgenome.</title>
        <authorList>
            <person name="Brown T."/>
            <person name="Elewa A."/>
            <person name="Iarovenko S."/>
            <person name="Subramanian E."/>
            <person name="Araus A.J."/>
            <person name="Petzold A."/>
            <person name="Susuki M."/>
            <person name="Suzuki K.-i.T."/>
            <person name="Hayashi T."/>
            <person name="Toyoda A."/>
            <person name="Oliveira C."/>
            <person name="Osipova E."/>
            <person name="Leigh N.D."/>
            <person name="Simon A."/>
            <person name="Yun M.H."/>
        </authorList>
    </citation>
    <scope>NUCLEOTIDE SEQUENCE</scope>
    <source>
        <strain evidence="1">20211129_DDA</strain>
        <tissue evidence="1">Liver</tissue>
    </source>
</reference>
<organism evidence="1 2">
    <name type="scientific">Pleurodeles waltl</name>
    <name type="common">Iberian ribbed newt</name>
    <dbReference type="NCBI Taxonomy" id="8319"/>
    <lineage>
        <taxon>Eukaryota</taxon>
        <taxon>Metazoa</taxon>
        <taxon>Chordata</taxon>
        <taxon>Craniata</taxon>
        <taxon>Vertebrata</taxon>
        <taxon>Euteleostomi</taxon>
        <taxon>Amphibia</taxon>
        <taxon>Batrachia</taxon>
        <taxon>Caudata</taxon>
        <taxon>Salamandroidea</taxon>
        <taxon>Salamandridae</taxon>
        <taxon>Pleurodelinae</taxon>
        <taxon>Pleurodeles</taxon>
    </lineage>
</organism>
<keyword evidence="2" id="KW-1185">Reference proteome</keyword>